<dbReference type="PANTHER" id="PTHR30605">
    <property type="entry name" value="ANHYDRO-N-ACETYLMURAMIC ACID KINASE"/>
    <property type="match status" value="1"/>
</dbReference>
<dbReference type="PANTHER" id="PTHR30605:SF0">
    <property type="entry name" value="ANHYDRO-N-ACETYLMURAMIC ACID KINASE"/>
    <property type="match status" value="1"/>
</dbReference>
<keyword evidence="1" id="KW-0808">Transferase</keyword>
<gene>
    <name evidence="1" type="primary">anmK_2</name>
    <name evidence="1" type="ORF">NCTC9045_02824</name>
</gene>
<protein>
    <submittedName>
        <fullName evidence="1">Anhydro-N-acetylmuramic acid kinase</fullName>
        <ecNumber evidence="1">2.7.1.-</ecNumber>
        <ecNumber evidence="1">2.7.1.170</ecNumber>
    </submittedName>
</protein>
<dbReference type="InterPro" id="IPR005338">
    <property type="entry name" value="Anhydro_N_Ac-Mur_kinase"/>
</dbReference>
<dbReference type="GO" id="GO:0009254">
    <property type="term" value="P:peptidoglycan turnover"/>
    <property type="evidence" value="ECO:0007669"/>
    <property type="project" value="InterPro"/>
</dbReference>
<dbReference type="Pfam" id="PF03702">
    <property type="entry name" value="AnmK"/>
    <property type="match status" value="1"/>
</dbReference>
<proteinExistence type="predicted"/>
<dbReference type="InterPro" id="IPR043129">
    <property type="entry name" value="ATPase_NBD"/>
</dbReference>
<organism evidence="1 2">
    <name type="scientific">Escherichia coli</name>
    <dbReference type="NCBI Taxonomy" id="562"/>
    <lineage>
        <taxon>Bacteria</taxon>
        <taxon>Pseudomonadati</taxon>
        <taxon>Pseudomonadota</taxon>
        <taxon>Gammaproteobacteria</taxon>
        <taxon>Enterobacterales</taxon>
        <taxon>Enterobacteriaceae</taxon>
        <taxon>Escherichia</taxon>
    </lineage>
</organism>
<evidence type="ECO:0000313" key="1">
    <source>
        <dbReference type="EMBL" id="STJ54911.1"/>
    </source>
</evidence>
<dbReference type="EC" id="2.7.1.170" evidence="1"/>
<evidence type="ECO:0000313" key="2">
    <source>
        <dbReference type="Proteomes" id="UP000254503"/>
    </source>
</evidence>
<dbReference type="SUPFAM" id="SSF53067">
    <property type="entry name" value="Actin-like ATPase domain"/>
    <property type="match status" value="1"/>
</dbReference>
<dbReference type="AlphaFoldDB" id="A0A376WZX5"/>
<keyword evidence="1" id="KW-0418">Kinase</keyword>
<accession>A0A376WZX5</accession>
<dbReference type="GO" id="GO:0005524">
    <property type="term" value="F:ATP binding"/>
    <property type="evidence" value="ECO:0007669"/>
    <property type="project" value="InterPro"/>
</dbReference>
<dbReference type="EC" id="2.7.1.-" evidence="1"/>
<dbReference type="Gene3D" id="3.30.420.40">
    <property type="match status" value="2"/>
</dbReference>
<dbReference type="GO" id="GO:0016773">
    <property type="term" value="F:phosphotransferase activity, alcohol group as acceptor"/>
    <property type="evidence" value="ECO:0007669"/>
    <property type="project" value="InterPro"/>
</dbReference>
<reference evidence="1 2" key="1">
    <citation type="submission" date="2018-06" db="EMBL/GenBank/DDBJ databases">
        <authorList>
            <consortium name="Pathogen Informatics"/>
            <person name="Doyle S."/>
        </authorList>
    </citation>
    <scope>NUCLEOTIDE SEQUENCE [LARGE SCALE GENOMIC DNA]</scope>
    <source>
        <strain evidence="1 2">NCTC9045</strain>
    </source>
</reference>
<dbReference type="GO" id="GO:0006040">
    <property type="term" value="P:amino sugar metabolic process"/>
    <property type="evidence" value="ECO:0007669"/>
    <property type="project" value="InterPro"/>
</dbReference>
<dbReference type="GO" id="GO:0016301">
    <property type="term" value="F:kinase activity"/>
    <property type="evidence" value="ECO:0007669"/>
    <property type="project" value="UniProtKB-KW"/>
</dbReference>
<name>A0A376WZX5_ECOLX</name>
<sequence>MQATLAELTAVTISEQVLLSGGCERLMVCGGGSRNPLLMARLAALLPGTEVTTTDAVGISGDDMEALAFAWLAWRTLAGLPGNLPSVTGASQETVLGAIFPANP</sequence>
<dbReference type="Proteomes" id="UP000254503">
    <property type="component" value="Unassembled WGS sequence"/>
</dbReference>
<dbReference type="EMBL" id="UGDD01000002">
    <property type="protein sequence ID" value="STJ54911.1"/>
    <property type="molecule type" value="Genomic_DNA"/>
</dbReference>